<dbReference type="Proteomes" id="UP000681967">
    <property type="component" value="Unassembled WGS sequence"/>
</dbReference>
<sequence>DSLPSSFAPSPLPLSQTDTNDIELQLINDEGNLPSVPSSTSPPQAPAPIIMTEEVSD</sequence>
<protein>
    <submittedName>
        <fullName evidence="2">Uncharacterized protein</fullName>
    </submittedName>
</protein>
<feature type="non-terminal residue" evidence="2">
    <location>
        <position position="1"/>
    </location>
</feature>
<evidence type="ECO:0000313" key="3">
    <source>
        <dbReference type="Proteomes" id="UP000681967"/>
    </source>
</evidence>
<accession>A0A8S3BD35</accession>
<name>A0A8S3BD35_9BILA</name>
<evidence type="ECO:0000313" key="2">
    <source>
        <dbReference type="EMBL" id="CAF4792697.1"/>
    </source>
</evidence>
<comment type="caution">
    <text evidence="2">The sequence shown here is derived from an EMBL/GenBank/DDBJ whole genome shotgun (WGS) entry which is preliminary data.</text>
</comment>
<reference evidence="2" key="1">
    <citation type="submission" date="2021-02" db="EMBL/GenBank/DDBJ databases">
        <authorList>
            <person name="Nowell W R."/>
        </authorList>
    </citation>
    <scope>NUCLEOTIDE SEQUENCE</scope>
</reference>
<dbReference type="AlphaFoldDB" id="A0A8S3BD35"/>
<proteinExistence type="predicted"/>
<dbReference type="EMBL" id="CAJOBH010138326">
    <property type="protein sequence ID" value="CAF4792697.1"/>
    <property type="molecule type" value="Genomic_DNA"/>
</dbReference>
<gene>
    <name evidence="2" type="ORF">BYL167_LOCUS47794</name>
</gene>
<organism evidence="2 3">
    <name type="scientific">Rotaria magnacalcarata</name>
    <dbReference type="NCBI Taxonomy" id="392030"/>
    <lineage>
        <taxon>Eukaryota</taxon>
        <taxon>Metazoa</taxon>
        <taxon>Spiralia</taxon>
        <taxon>Gnathifera</taxon>
        <taxon>Rotifera</taxon>
        <taxon>Eurotatoria</taxon>
        <taxon>Bdelloidea</taxon>
        <taxon>Philodinida</taxon>
        <taxon>Philodinidae</taxon>
        <taxon>Rotaria</taxon>
    </lineage>
</organism>
<evidence type="ECO:0000256" key="1">
    <source>
        <dbReference type="SAM" id="MobiDB-lite"/>
    </source>
</evidence>
<feature type="region of interest" description="Disordered" evidence="1">
    <location>
        <begin position="29"/>
        <end position="57"/>
    </location>
</feature>